<dbReference type="EMBL" id="CATQJL010000223">
    <property type="protein sequence ID" value="CAJ0600438.1"/>
    <property type="molecule type" value="Genomic_DNA"/>
</dbReference>
<dbReference type="Proteomes" id="UP001176961">
    <property type="component" value="Unassembled WGS sequence"/>
</dbReference>
<proteinExistence type="predicted"/>
<keyword evidence="2" id="KW-1185">Reference proteome</keyword>
<accession>A0AA36M781</accession>
<sequence length="113" mass="12839">MAINKAQGQSLSNATVETSTNGHALFVSNPCIQYSNIFIICYETKKTVKHTVECLLNNYSSRTEVNLQHNCKRRHNSLMMINHSYREYNQRISIILSKTSPTPYPDLSKSITG</sequence>
<name>A0AA36M781_CYLNA</name>
<gene>
    <name evidence="1" type="ORF">CYNAS_LOCUS12421</name>
</gene>
<reference evidence="1" key="1">
    <citation type="submission" date="2023-07" db="EMBL/GenBank/DDBJ databases">
        <authorList>
            <consortium name="CYATHOMIX"/>
        </authorList>
    </citation>
    <scope>NUCLEOTIDE SEQUENCE</scope>
    <source>
        <strain evidence="1">N/A</strain>
    </source>
</reference>
<evidence type="ECO:0000313" key="2">
    <source>
        <dbReference type="Proteomes" id="UP001176961"/>
    </source>
</evidence>
<comment type="caution">
    <text evidence="1">The sequence shown here is derived from an EMBL/GenBank/DDBJ whole genome shotgun (WGS) entry which is preliminary data.</text>
</comment>
<dbReference type="AlphaFoldDB" id="A0AA36M781"/>
<evidence type="ECO:0000313" key="1">
    <source>
        <dbReference type="EMBL" id="CAJ0600438.1"/>
    </source>
</evidence>
<protein>
    <submittedName>
        <fullName evidence="1">Uncharacterized protein</fullName>
    </submittedName>
</protein>
<organism evidence="1 2">
    <name type="scientific">Cylicocyclus nassatus</name>
    <name type="common">Nematode worm</name>
    <dbReference type="NCBI Taxonomy" id="53992"/>
    <lineage>
        <taxon>Eukaryota</taxon>
        <taxon>Metazoa</taxon>
        <taxon>Ecdysozoa</taxon>
        <taxon>Nematoda</taxon>
        <taxon>Chromadorea</taxon>
        <taxon>Rhabditida</taxon>
        <taxon>Rhabditina</taxon>
        <taxon>Rhabditomorpha</taxon>
        <taxon>Strongyloidea</taxon>
        <taxon>Strongylidae</taxon>
        <taxon>Cylicocyclus</taxon>
    </lineage>
</organism>